<accession>A0A2P2J929</accession>
<feature type="compositionally biased region" description="Basic and acidic residues" evidence="1">
    <location>
        <begin position="237"/>
        <end position="250"/>
    </location>
</feature>
<proteinExistence type="predicted"/>
<feature type="compositionally biased region" description="Low complexity" evidence="1">
    <location>
        <begin position="73"/>
        <end position="86"/>
    </location>
</feature>
<feature type="region of interest" description="Disordered" evidence="1">
    <location>
        <begin position="415"/>
        <end position="445"/>
    </location>
</feature>
<evidence type="ECO:0000313" key="2">
    <source>
        <dbReference type="EMBL" id="MBW89969.1"/>
    </source>
</evidence>
<dbReference type="EMBL" id="GGEC01009486">
    <property type="protein sequence ID" value="MBW89969.1"/>
    <property type="molecule type" value="Transcribed_RNA"/>
</dbReference>
<evidence type="ECO:0000256" key="1">
    <source>
        <dbReference type="SAM" id="MobiDB-lite"/>
    </source>
</evidence>
<feature type="region of interest" description="Disordered" evidence="1">
    <location>
        <begin position="108"/>
        <end position="158"/>
    </location>
</feature>
<dbReference type="AlphaFoldDB" id="A0A2P2J929"/>
<sequence>MVLNNSKDHWAFLEEIEAPMWVDLFLEAKSNCHDIDDRWFQTSHQFHQCSSRQLKASFSNSIEGSLPTDFDSNRLSSPNLPSSVSRSRGKHYTSKKWRGDDFNVLLNKQHPVKGLNGKSPSVTLDKKMKPKSSFTNSKGTARSKTSLVSNGGLPGNAKSNNLKAALHYRGLQHDSSSAVDKAVESTSSTITSLGSQQPEQKGVSVSSEAFGHTSGLLSSLRISLRKSCVTRQASRVKINDDSGKQRERKSSSSKSSVGSSSHPGNDFGISTFTYTRKKEYTPDSRNVARMTKAAKQKITDSFEFKASNVRAKEGGHDSRRRDINNVRKLDCQQAASKVQNQTLSLKALVPYGVNVQGSLTGARNAMGNARVGRHGRYNISGKENVREDLQLSQKLRRDGGGMVRSQNVKVLTKNVGTGLLGPKGNVSSPSKGKRPTNAVPRVYFR</sequence>
<protein>
    <submittedName>
        <fullName evidence="2">Uncharacterized protein MANES_15G083000</fullName>
    </submittedName>
</protein>
<feature type="compositionally biased region" description="Low complexity" evidence="1">
    <location>
        <begin position="252"/>
        <end position="261"/>
    </location>
</feature>
<organism evidence="2">
    <name type="scientific">Rhizophora mucronata</name>
    <name type="common">Asiatic mangrove</name>
    <dbReference type="NCBI Taxonomy" id="61149"/>
    <lineage>
        <taxon>Eukaryota</taxon>
        <taxon>Viridiplantae</taxon>
        <taxon>Streptophyta</taxon>
        <taxon>Embryophyta</taxon>
        <taxon>Tracheophyta</taxon>
        <taxon>Spermatophyta</taxon>
        <taxon>Magnoliopsida</taxon>
        <taxon>eudicotyledons</taxon>
        <taxon>Gunneridae</taxon>
        <taxon>Pentapetalae</taxon>
        <taxon>rosids</taxon>
        <taxon>fabids</taxon>
        <taxon>Malpighiales</taxon>
        <taxon>Rhizophoraceae</taxon>
        <taxon>Rhizophora</taxon>
    </lineage>
</organism>
<name>A0A2P2J929_RHIMU</name>
<feature type="region of interest" description="Disordered" evidence="1">
    <location>
        <begin position="231"/>
        <end position="270"/>
    </location>
</feature>
<feature type="compositionally biased region" description="Polar residues" evidence="1">
    <location>
        <begin position="132"/>
        <end position="149"/>
    </location>
</feature>
<feature type="region of interest" description="Disordered" evidence="1">
    <location>
        <begin position="69"/>
        <end position="93"/>
    </location>
</feature>
<reference evidence="2" key="1">
    <citation type="submission" date="2018-02" db="EMBL/GenBank/DDBJ databases">
        <title>Rhizophora mucronata_Transcriptome.</title>
        <authorList>
            <person name="Meera S.P."/>
            <person name="Sreeshan A."/>
            <person name="Augustine A."/>
        </authorList>
    </citation>
    <scope>NUCLEOTIDE SEQUENCE</scope>
    <source>
        <tissue evidence="2">Leaf</tissue>
    </source>
</reference>